<name>A0A1S2VAI8_9BACT</name>
<evidence type="ECO:0000313" key="2">
    <source>
        <dbReference type="EMBL" id="OIN55744.1"/>
    </source>
</evidence>
<gene>
    <name evidence="2" type="ORF">BLX24_28425</name>
</gene>
<evidence type="ECO:0000313" key="3">
    <source>
        <dbReference type="Proteomes" id="UP000181790"/>
    </source>
</evidence>
<dbReference type="RefSeq" id="WP_071506629.1">
    <property type="nucleotide sequence ID" value="NZ_MORL01000038.1"/>
</dbReference>
<organism evidence="2 3">
    <name type="scientific">Arsenicibacter rosenii</name>
    <dbReference type="NCBI Taxonomy" id="1750698"/>
    <lineage>
        <taxon>Bacteria</taxon>
        <taxon>Pseudomonadati</taxon>
        <taxon>Bacteroidota</taxon>
        <taxon>Cytophagia</taxon>
        <taxon>Cytophagales</taxon>
        <taxon>Spirosomataceae</taxon>
        <taxon>Arsenicibacter</taxon>
    </lineage>
</organism>
<dbReference type="InterPro" id="IPR015947">
    <property type="entry name" value="PUA-like_sf"/>
</dbReference>
<dbReference type="Pfam" id="PF04266">
    <property type="entry name" value="ASCH"/>
    <property type="match status" value="1"/>
</dbReference>
<dbReference type="AlphaFoldDB" id="A0A1S2VAI8"/>
<accession>A0A1S2VAI8</accession>
<sequence length="161" mass="18646">MDKTIKARVISLYQPYATLMVLGEKQNETRSWDTNYRGPVLIHATKSMPRWCLDLCRTEPFRSVLARHGYHSLSNLPMGAILGQVEIMDTMPSEVWLRKTAPHLFGLRNPRDVQEEHFGDYSPGRFAWRTTNPQRFETPYPAKGSQGFWYVNPELIPSYAD</sequence>
<dbReference type="InterPro" id="IPR007374">
    <property type="entry name" value="ASCH_domain"/>
</dbReference>
<proteinExistence type="predicted"/>
<dbReference type="Proteomes" id="UP000181790">
    <property type="component" value="Unassembled WGS sequence"/>
</dbReference>
<dbReference type="Gene3D" id="2.30.130.30">
    <property type="entry name" value="Hypothetical protein"/>
    <property type="match status" value="1"/>
</dbReference>
<dbReference type="SUPFAM" id="SSF88697">
    <property type="entry name" value="PUA domain-like"/>
    <property type="match status" value="1"/>
</dbReference>
<dbReference type="EMBL" id="MORL01000038">
    <property type="protein sequence ID" value="OIN55744.1"/>
    <property type="molecule type" value="Genomic_DNA"/>
</dbReference>
<evidence type="ECO:0000259" key="1">
    <source>
        <dbReference type="Pfam" id="PF04266"/>
    </source>
</evidence>
<comment type="caution">
    <text evidence="2">The sequence shown here is derived from an EMBL/GenBank/DDBJ whole genome shotgun (WGS) entry which is preliminary data.</text>
</comment>
<feature type="domain" description="ASCH" evidence="1">
    <location>
        <begin position="10"/>
        <end position="139"/>
    </location>
</feature>
<reference evidence="2 3" key="1">
    <citation type="submission" date="2016-10" db="EMBL/GenBank/DDBJ databases">
        <title>Arsenicibacter rosenii gen. nov., sp. nov., an efficient arsenic-methylating bacterium isolated from an arsenic-contaminated paddy soil.</title>
        <authorList>
            <person name="Huang K."/>
        </authorList>
    </citation>
    <scope>NUCLEOTIDE SEQUENCE [LARGE SCALE GENOMIC DNA]</scope>
    <source>
        <strain evidence="2 3">SM-1</strain>
    </source>
</reference>
<dbReference type="OrthoDB" id="359066at2"/>
<protein>
    <recommendedName>
        <fullName evidence="1">ASCH domain-containing protein</fullName>
    </recommendedName>
</protein>
<keyword evidence="3" id="KW-1185">Reference proteome</keyword>